<dbReference type="InterPro" id="IPR050148">
    <property type="entry name" value="Terpene_synthase-like"/>
</dbReference>
<evidence type="ECO:0000256" key="3">
    <source>
        <dbReference type="ARBA" id="ARBA00022842"/>
    </source>
</evidence>
<dbReference type="Gene3D" id="1.10.600.10">
    <property type="entry name" value="Farnesyl Diphosphate Synthase"/>
    <property type="match status" value="1"/>
</dbReference>
<feature type="domain" description="Terpene synthase N-terminal" evidence="5">
    <location>
        <begin position="21"/>
        <end position="198"/>
    </location>
</feature>
<dbReference type="EMBL" id="OZ034815">
    <property type="protein sequence ID" value="CAL1367287.1"/>
    <property type="molecule type" value="Genomic_DNA"/>
</dbReference>
<dbReference type="SFLD" id="SFLDS00005">
    <property type="entry name" value="Isoprenoid_Synthase_Type_I"/>
    <property type="match status" value="1"/>
</dbReference>
<dbReference type="InterPro" id="IPR034741">
    <property type="entry name" value="Terpene_cyclase-like_1_C"/>
</dbReference>
<gene>
    <name evidence="7" type="ORF">LTRI10_LOCUS11036</name>
</gene>
<dbReference type="InterPro" id="IPR001906">
    <property type="entry name" value="Terpene_synth_N"/>
</dbReference>
<dbReference type="GO" id="GO:0120251">
    <property type="term" value="P:hydrocarbon biosynthetic process"/>
    <property type="evidence" value="ECO:0007669"/>
    <property type="project" value="UniProtKB-ARBA"/>
</dbReference>
<dbReference type="PANTHER" id="PTHR31225:SF113">
    <property type="entry name" value="TERPENE SYNTHASE 3-RELATED"/>
    <property type="match status" value="1"/>
</dbReference>
<evidence type="ECO:0000313" key="8">
    <source>
        <dbReference type="Proteomes" id="UP001497516"/>
    </source>
</evidence>
<dbReference type="SUPFAM" id="SSF48576">
    <property type="entry name" value="Terpenoid synthases"/>
    <property type="match status" value="1"/>
</dbReference>
<dbReference type="AlphaFoldDB" id="A0AAV2D4N3"/>
<dbReference type="Pfam" id="PF03936">
    <property type="entry name" value="Terpene_synth_C"/>
    <property type="match status" value="1"/>
</dbReference>
<dbReference type="InterPro" id="IPR044814">
    <property type="entry name" value="Terpene_cyclase_plant_C1"/>
</dbReference>
<dbReference type="SFLD" id="SFLDG01019">
    <property type="entry name" value="Terpene_Cyclase_Like_1_C_Termi"/>
    <property type="match status" value="1"/>
</dbReference>
<feature type="domain" description="Terpene synthase metal-binding" evidence="6">
    <location>
        <begin position="257"/>
        <end position="510"/>
    </location>
</feature>
<dbReference type="GO" id="GO:0000287">
    <property type="term" value="F:magnesium ion binding"/>
    <property type="evidence" value="ECO:0007669"/>
    <property type="project" value="InterPro"/>
</dbReference>
<reference evidence="7 8" key="1">
    <citation type="submission" date="2024-04" db="EMBL/GenBank/DDBJ databases">
        <authorList>
            <person name="Fracassetti M."/>
        </authorList>
    </citation>
    <scope>NUCLEOTIDE SEQUENCE [LARGE SCALE GENOMIC DNA]</scope>
</reference>
<evidence type="ECO:0000256" key="2">
    <source>
        <dbReference type="ARBA" id="ARBA00022723"/>
    </source>
</evidence>
<evidence type="ECO:0000259" key="6">
    <source>
        <dbReference type="Pfam" id="PF03936"/>
    </source>
</evidence>
<evidence type="ECO:0000256" key="4">
    <source>
        <dbReference type="ARBA" id="ARBA00023239"/>
    </source>
</evidence>
<dbReference type="GO" id="GO:0016102">
    <property type="term" value="P:diterpenoid biosynthetic process"/>
    <property type="evidence" value="ECO:0007669"/>
    <property type="project" value="InterPro"/>
</dbReference>
<dbReference type="InterPro" id="IPR008949">
    <property type="entry name" value="Isoprenoid_synthase_dom_sf"/>
</dbReference>
<keyword evidence="4" id="KW-0456">Lyase</keyword>
<evidence type="ECO:0000313" key="7">
    <source>
        <dbReference type="EMBL" id="CAL1367287.1"/>
    </source>
</evidence>
<dbReference type="Gene3D" id="1.50.10.130">
    <property type="entry name" value="Terpene synthase, N-terminal domain"/>
    <property type="match status" value="1"/>
</dbReference>
<keyword evidence="3" id="KW-0460">Magnesium</keyword>
<dbReference type="PANTHER" id="PTHR31225">
    <property type="entry name" value="OS04G0344100 PROTEIN-RELATED"/>
    <property type="match status" value="1"/>
</dbReference>
<protein>
    <submittedName>
        <fullName evidence="7">Uncharacterized protein</fullName>
    </submittedName>
</protein>
<dbReference type="InterPro" id="IPR005630">
    <property type="entry name" value="Terpene_synthase_metal-bd"/>
</dbReference>
<sequence length="569" mass="65383">MAVAAPKSAPDRRTMDYDPTVWGDFFLTHVPQTDEVVKAWEEQIEVLKPDVKRRLSAPIDHLAERLNLIDVVERLGLDYHFEEEIDHIMRQVHQNNHGCNNIDEDDELNTVALRFRLLRQHGYKAPSDVFNKFKTEGGVFKEELVNDFEGMLNLYEAGYMRIKGECVLDEAIEFTRSHLTAKAVELESPLADRVTRALKRPLRKVMAKCEHLFFISFYEKLASHDPALLRLAKLSFNLLQNLYQTELRTLTEWWLKLDTPTKLPYARDKLVESYLWALGGMWEPKYSVTRPIVAKMTQFGTLMDDTFDNQGNIEELELFTAAMARWDNSMEGMKPYMMVIFEGVAGIYGEIASNTTKERGLWYLDYGKKAVGNAVKLYLEEEKRTDKDYVATVEEYRQLSSLTTCYEWIAYSALCGLGDDLVSKDAFEWLLSEPAMLIAATEQCRLQDDIADHLVHDSTDPSNHDLSMSMLKEDEIEQKATLVECYMKQYGVSQQEATKAVADFVEEDWMIMNGELLNPPPNVPVQILTVLLRFAKNMDTLYKDFDGYTHSGTNTKDMITALIVTPMVI</sequence>
<dbReference type="FunFam" id="1.50.10.130:FF:000001">
    <property type="entry name" value="Isoprene synthase, chloroplastic"/>
    <property type="match status" value="1"/>
</dbReference>
<proteinExistence type="predicted"/>
<dbReference type="InterPro" id="IPR036965">
    <property type="entry name" value="Terpene_synth_N_sf"/>
</dbReference>
<accession>A0AAV2D4N3</accession>
<organism evidence="7 8">
    <name type="scientific">Linum trigynum</name>
    <dbReference type="NCBI Taxonomy" id="586398"/>
    <lineage>
        <taxon>Eukaryota</taxon>
        <taxon>Viridiplantae</taxon>
        <taxon>Streptophyta</taxon>
        <taxon>Embryophyta</taxon>
        <taxon>Tracheophyta</taxon>
        <taxon>Spermatophyta</taxon>
        <taxon>Magnoliopsida</taxon>
        <taxon>eudicotyledons</taxon>
        <taxon>Gunneridae</taxon>
        <taxon>Pentapetalae</taxon>
        <taxon>rosids</taxon>
        <taxon>fabids</taxon>
        <taxon>Malpighiales</taxon>
        <taxon>Linaceae</taxon>
        <taxon>Linum</taxon>
    </lineage>
</organism>
<dbReference type="SUPFAM" id="SSF48239">
    <property type="entry name" value="Terpenoid cyclases/Protein prenyltransferases"/>
    <property type="match status" value="1"/>
</dbReference>
<dbReference type="Pfam" id="PF01397">
    <property type="entry name" value="Terpene_synth"/>
    <property type="match status" value="1"/>
</dbReference>
<evidence type="ECO:0000256" key="1">
    <source>
        <dbReference type="ARBA" id="ARBA00001946"/>
    </source>
</evidence>
<dbReference type="GO" id="GO:0010333">
    <property type="term" value="F:terpene synthase activity"/>
    <property type="evidence" value="ECO:0007669"/>
    <property type="project" value="InterPro"/>
</dbReference>
<dbReference type="Proteomes" id="UP001497516">
    <property type="component" value="Chromosome 2"/>
</dbReference>
<keyword evidence="2" id="KW-0479">Metal-binding</keyword>
<keyword evidence="8" id="KW-1185">Reference proteome</keyword>
<dbReference type="InterPro" id="IPR008930">
    <property type="entry name" value="Terpenoid_cyclase/PrenylTrfase"/>
</dbReference>
<evidence type="ECO:0000259" key="5">
    <source>
        <dbReference type="Pfam" id="PF01397"/>
    </source>
</evidence>
<dbReference type="CDD" id="cd00684">
    <property type="entry name" value="Terpene_cyclase_plant_C1"/>
    <property type="match status" value="1"/>
</dbReference>
<comment type="cofactor">
    <cofactor evidence="1">
        <name>Mg(2+)</name>
        <dbReference type="ChEBI" id="CHEBI:18420"/>
    </cofactor>
</comment>
<name>A0AAV2D4N3_9ROSI</name>